<dbReference type="Proteomes" id="UP000473278">
    <property type="component" value="Unassembled WGS sequence"/>
</dbReference>
<protein>
    <submittedName>
        <fullName evidence="1">DUF839 domain-containing protein</fullName>
    </submittedName>
</protein>
<accession>A0A6M1SY05</accession>
<dbReference type="PANTHER" id="PTHR35399">
    <property type="entry name" value="SLR8030 PROTEIN"/>
    <property type="match status" value="1"/>
</dbReference>
<sequence>MSISRKHFLKQAGAMALGFSGLHLFSNCTGQSSNTPAPISDAFGPLIEDPDGLFHLPEGFSYKIISRFRDVMDDGFYVPHRPDGMATFPGPDGLTILIRNHEVNPAWGGAESAFGSNFELSEKLDASYFYDYGVDNNPGQGGTTTIVYDTREQKVIKQYLSLAGTLRNCAGGPTPWNSWLSCEEIVTQPNDVYVKAHGYVFEVPASAEMGLADPQPIRGMGRFNHEAVAVDPGSGVIYLTEDDSQGLLYRFIPSEKENLHAGGTLQALALIDNPQLDTRNWGEPFIEPGQQFKASWIDLDNVESPENDLRFRGYEKGAARFARGEGMWYGNETVYFACTNGGNSGLGQIWQYTPSPFEATEREQEDPGILELFVEPNSSNLVENADNLTVAPWGDLIVCEDCNNRQDLNGITPEGKIYKLGRNAKSNSELAGATFSPDGSTLFMNIQHSGLTLAITGPWHKAGSEMA</sequence>
<keyword evidence="2" id="KW-1185">Reference proteome</keyword>
<proteinExistence type="predicted"/>
<organism evidence="1 2">
    <name type="scientific">Halalkalibaculum roseum</name>
    <dbReference type="NCBI Taxonomy" id="2709311"/>
    <lineage>
        <taxon>Bacteria</taxon>
        <taxon>Pseudomonadati</taxon>
        <taxon>Balneolota</taxon>
        <taxon>Balneolia</taxon>
        <taxon>Balneolales</taxon>
        <taxon>Balneolaceae</taxon>
        <taxon>Halalkalibaculum</taxon>
    </lineage>
</organism>
<reference evidence="1 2" key="1">
    <citation type="submission" date="2020-02" db="EMBL/GenBank/DDBJ databases">
        <title>Balneolaceae bacterium YR4-1, complete genome.</title>
        <authorList>
            <person name="Li Y."/>
            <person name="Wu S."/>
        </authorList>
    </citation>
    <scope>NUCLEOTIDE SEQUENCE [LARGE SCALE GENOMIC DNA]</scope>
    <source>
        <strain evidence="1 2">YR4-1</strain>
    </source>
</reference>
<dbReference type="Pfam" id="PF05787">
    <property type="entry name" value="PhoX"/>
    <property type="match status" value="1"/>
</dbReference>
<evidence type="ECO:0000313" key="2">
    <source>
        <dbReference type="Proteomes" id="UP000473278"/>
    </source>
</evidence>
<dbReference type="PANTHER" id="PTHR35399:SF4">
    <property type="entry name" value="MEMBRANE PROTEIN"/>
    <property type="match status" value="1"/>
</dbReference>
<dbReference type="RefSeq" id="WP_165143635.1">
    <property type="nucleotide sequence ID" value="NZ_JAALLT010000004.1"/>
</dbReference>
<comment type="caution">
    <text evidence="1">The sequence shown here is derived from an EMBL/GenBank/DDBJ whole genome shotgun (WGS) entry which is preliminary data.</text>
</comment>
<dbReference type="AlphaFoldDB" id="A0A6M1SY05"/>
<dbReference type="InterPro" id="IPR008557">
    <property type="entry name" value="PhoX"/>
</dbReference>
<dbReference type="EMBL" id="JAALLT010000004">
    <property type="protein sequence ID" value="NGP77942.1"/>
    <property type="molecule type" value="Genomic_DNA"/>
</dbReference>
<gene>
    <name evidence="1" type="ORF">G3570_14935</name>
</gene>
<name>A0A6M1SY05_9BACT</name>
<evidence type="ECO:0000313" key="1">
    <source>
        <dbReference type="EMBL" id="NGP77942.1"/>
    </source>
</evidence>